<name>A0A6N3C1W4_FLAPL</name>
<keyword evidence="1" id="KW-0812">Transmembrane</keyword>
<evidence type="ECO:0000313" key="2">
    <source>
        <dbReference type="EMBL" id="VYU07807.1"/>
    </source>
</evidence>
<sequence>MSKKKRRRQRPTAPSRMESLAADILAGITSGLITAAILKLLDW</sequence>
<keyword evidence="1" id="KW-0472">Membrane</keyword>
<feature type="transmembrane region" description="Helical" evidence="1">
    <location>
        <begin position="20"/>
        <end position="41"/>
    </location>
</feature>
<proteinExistence type="predicted"/>
<reference evidence="2" key="1">
    <citation type="submission" date="2019-11" db="EMBL/GenBank/DDBJ databases">
        <authorList>
            <person name="Feng L."/>
        </authorList>
    </citation>
    <scope>NUCLEOTIDE SEQUENCE</scope>
    <source>
        <strain evidence="2">FplautiiLFYP42</strain>
    </source>
</reference>
<dbReference type="EMBL" id="CACRUB010000026">
    <property type="protein sequence ID" value="VYU07807.1"/>
    <property type="molecule type" value="Genomic_DNA"/>
</dbReference>
<protein>
    <submittedName>
        <fullName evidence="2">Uncharacterized protein</fullName>
    </submittedName>
</protein>
<organism evidence="2">
    <name type="scientific">Flavonifractor plautii</name>
    <name type="common">Fusobacterium plautii</name>
    <dbReference type="NCBI Taxonomy" id="292800"/>
    <lineage>
        <taxon>Bacteria</taxon>
        <taxon>Bacillati</taxon>
        <taxon>Bacillota</taxon>
        <taxon>Clostridia</taxon>
        <taxon>Eubacteriales</taxon>
        <taxon>Oscillospiraceae</taxon>
        <taxon>Flavonifractor</taxon>
    </lineage>
</organism>
<accession>A0A6N3C1W4</accession>
<dbReference type="RefSeq" id="WP_421823159.1">
    <property type="nucleotide sequence ID" value="NZ_CACRUB010000026.1"/>
</dbReference>
<gene>
    <name evidence="2" type="ORF">FPLFYP42_01260</name>
</gene>
<evidence type="ECO:0000256" key="1">
    <source>
        <dbReference type="SAM" id="Phobius"/>
    </source>
</evidence>
<keyword evidence="1" id="KW-1133">Transmembrane helix</keyword>
<dbReference type="AlphaFoldDB" id="A0A6N3C1W4"/>